<evidence type="ECO:0000313" key="2">
    <source>
        <dbReference type="Proteomes" id="UP001056035"/>
    </source>
</evidence>
<accession>A0ABY5DUM1</accession>
<dbReference type="EMBL" id="CP098502">
    <property type="protein sequence ID" value="UTI65703.1"/>
    <property type="molecule type" value="Genomic_DNA"/>
</dbReference>
<gene>
    <name evidence="1" type="ORF">NBH00_05690</name>
</gene>
<organism evidence="1 2">
    <name type="scientific">Paraconexibacter antarcticus</name>
    <dbReference type="NCBI Taxonomy" id="2949664"/>
    <lineage>
        <taxon>Bacteria</taxon>
        <taxon>Bacillati</taxon>
        <taxon>Actinomycetota</taxon>
        <taxon>Thermoleophilia</taxon>
        <taxon>Solirubrobacterales</taxon>
        <taxon>Paraconexibacteraceae</taxon>
        <taxon>Paraconexibacter</taxon>
    </lineage>
</organism>
<sequence length="131" mass="14172">MTADLPPPARVSAFDLLKVNQTVLRVGRGGHGPLCQAIPVTAVRVRLRWAGLRPGRVVRLTVVPPGHAARTRAVRVRARDAGRRTVELTASALGLRDAAFAEGRYAFTLRTGGRRVDRTTLTLTPPTTRSC</sequence>
<protein>
    <submittedName>
        <fullName evidence="1">Uncharacterized protein</fullName>
    </submittedName>
</protein>
<proteinExistence type="predicted"/>
<dbReference type="RefSeq" id="WP_254572382.1">
    <property type="nucleotide sequence ID" value="NZ_CP098502.1"/>
</dbReference>
<keyword evidence="2" id="KW-1185">Reference proteome</keyword>
<evidence type="ECO:0000313" key="1">
    <source>
        <dbReference type="EMBL" id="UTI65703.1"/>
    </source>
</evidence>
<reference evidence="1 2" key="1">
    <citation type="submission" date="2022-06" db="EMBL/GenBank/DDBJ databases">
        <title>Paraconexibacter antarcticus.</title>
        <authorList>
            <person name="Kim C.S."/>
        </authorList>
    </citation>
    <scope>NUCLEOTIDE SEQUENCE [LARGE SCALE GENOMIC DNA]</scope>
    <source>
        <strain evidence="1 2">02-257</strain>
    </source>
</reference>
<dbReference type="Proteomes" id="UP001056035">
    <property type="component" value="Chromosome"/>
</dbReference>
<name>A0ABY5DUM1_9ACTN</name>